<organism evidence="2 3">
    <name type="scientific">Cellulosimicrobium arenosum</name>
    <dbReference type="NCBI Taxonomy" id="2708133"/>
    <lineage>
        <taxon>Bacteria</taxon>
        <taxon>Bacillati</taxon>
        <taxon>Actinomycetota</taxon>
        <taxon>Actinomycetes</taxon>
        <taxon>Micrococcales</taxon>
        <taxon>Promicromonosporaceae</taxon>
        <taxon>Cellulosimicrobium</taxon>
    </lineage>
</organism>
<feature type="transmembrane region" description="Helical" evidence="1">
    <location>
        <begin position="52"/>
        <end position="73"/>
    </location>
</feature>
<keyword evidence="1" id="KW-1133">Transmembrane helix</keyword>
<evidence type="ECO:0000256" key="1">
    <source>
        <dbReference type="SAM" id="Phobius"/>
    </source>
</evidence>
<dbReference type="InterPro" id="IPR025962">
    <property type="entry name" value="SdpI/YhfL"/>
</dbReference>
<reference evidence="2" key="1">
    <citation type="journal article" date="2018" name="Curr. Microbiol.">
        <title>Cellulosimicrobium arenosum sp. nov., Isolated from Marine Sediment Sand.</title>
        <authorList>
            <person name="Oh M."/>
            <person name="Kim J.H."/>
            <person name="Yoon J.H."/>
            <person name="Schumann P."/>
            <person name="Kim W."/>
        </authorList>
    </citation>
    <scope>NUCLEOTIDE SEQUENCE</scope>
    <source>
        <strain evidence="2">KCTC 49039</strain>
    </source>
</reference>
<dbReference type="Proteomes" id="UP000610846">
    <property type="component" value="Unassembled WGS sequence"/>
</dbReference>
<dbReference type="EMBL" id="JACYHB010000003">
    <property type="protein sequence ID" value="MBD8078393.1"/>
    <property type="molecule type" value="Genomic_DNA"/>
</dbReference>
<sequence length="111" mass="10895">MAVVWVATGLAVLVWAMTLAAARGVLPANGLAGIRTPATQRSEAAWEAAHRAALPVVSVAAVLVVAAGVVVLLAGMPDGVTPEAAGLTLLGAQAVAVVVAAVVADRAARRA</sequence>
<keyword evidence="1" id="KW-0812">Transmembrane</keyword>
<dbReference type="RefSeq" id="WP_191827984.1">
    <property type="nucleotide sequence ID" value="NZ_JACYHB010000003.1"/>
</dbReference>
<evidence type="ECO:0000313" key="3">
    <source>
        <dbReference type="Proteomes" id="UP000610846"/>
    </source>
</evidence>
<accession>A0A927G7Y8</accession>
<evidence type="ECO:0000313" key="2">
    <source>
        <dbReference type="EMBL" id="MBD8078393.1"/>
    </source>
</evidence>
<keyword evidence="3" id="KW-1185">Reference proteome</keyword>
<name>A0A927G7Y8_9MICO</name>
<dbReference type="Pfam" id="PF13630">
    <property type="entry name" value="SdpI"/>
    <property type="match status" value="1"/>
</dbReference>
<keyword evidence="1" id="KW-0472">Membrane</keyword>
<dbReference type="AlphaFoldDB" id="A0A927G7Y8"/>
<proteinExistence type="predicted"/>
<gene>
    <name evidence="2" type="ORF">IF651_04890</name>
</gene>
<protein>
    <submittedName>
        <fullName evidence="2">SdpI family protein</fullName>
    </submittedName>
</protein>
<feature type="transmembrane region" description="Helical" evidence="1">
    <location>
        <begin position="85"/>
        <end position="104"/>
    </location>
</feature>
<comment type="caution">
    <text evidence="2">The sequence shown here is derived from an EMBL/GenBank/DDBJ whole genome shotgun (WGS) entry which is preliminary data.</text>
</comment>
<reference evidence="2" key="2">
    <citation type="submission" date="2020-09" db="EMBL/GenBank/DDBJ databases">
        <authorList>
            <person name="Yu Y."/>
        </authorList>
    </citation>
    <scope>NUCLEOTIDE SEQUENCE</scope>
    <source>
        <strain evidence="2">KCTC 49039</strain>
    </source>
</reference>